<dbReference type="Pfam" id="PF20242">
    <property type="entry name" value="Emfourin"/>
    <property type="match status" value="1"/>
</dbReference>
<organism evidence="2 3">
    <name type="scientific">Streptomyces longispororuber</name>
    <dbReference type="NCBI Taxonomy" id="68230"/>
    <lineage>
        <taxon>Bacteria</taxon>
        <taxon>Bacillati</taxon>
        <taxon>Actinomycetota</taxon>
        <taxon>Actinomycetes</taxon>
        <taxon>Kitasatosporales</taxon>
        <taxon>Streptomycetaceae</taxon>
        <taxon>Streptomyces</taxon>
    </lineage>
</organism>
<dbReference type="EMBL" id="BNBT01000014">
    <property type="protein sequence ID" value="GHE46825.1"/>
    <property type="molecule type" value="Genomic_DNA"/>
</dbReference>
<evidence type="ECO:0000313" key="3">
    <source>
        <dbReference type="Proteomes" id="UP000608024"/>
    </source>
</evidence>
<reference evidence="2" key="1">
    <citation type="journal article" date="2014" name="Int. J. Syst. Evol. Microbiol.">
        <title>Complete genome sequence of Corynebacterium casei LMG S-19264T (=DSM 44701T), isolated from a smear-ripened cheese.</title>
        <authorList>
            <consortium name="US DOE Joint Genome Institute (JGI-PGF)"/>
            <person name="Walter F."/>
            <person name="Albersmeier A."/>
            <person name="Kalinowski J."/>
            <person name="Ruckert C."/>
        </authorList>
    </citation>
    <scope>NUCLEOTIDE SEQUENCE</scope>
    <source>
        <strain evidence="2">JCM 4784</strain>
    </source>
</reference>
<name>A0A918ZDI4_9ACTN</name>
<comment type="caution">
    <text evidence="2">The sequence shown here is derived from an EMBL/GenBank/DDBJ whole genome shotgun (WGS) entry which is preliminary data.</text>
</comment>
<dbReference type="InterPro" id="IPR049457">
    <property type="entry name" value="Emfourin"/>
</dbReference>
<evidence type="ECO:0008006" key="4">
    <source>
        <dbReference type="Google" id="ProtNLM"/>
    </source>
</evidence>
<protein>
    <recommendedName>
        <fullName evidence="4">Metalloprotease</fullName>
    </recommendedName>
</protein>
<feature type="compositionally biased region" description="Basic and acidic residues" evidence="1">
    <location>
        <begin position="1"/>
        <end position="14"/>
    </location>
</feature>
<reference evidence="2" key="2">
    <citation type="submission" date="2020-09" db="EMBL/GenBank/DDBJ databases">
        <authorList>
            <person name="Sun Q."/>
            <person name="Ohkuma M."/>
        </authorList>
    </citation>
    <scope>NUCLEOTIDE SEQUENCE</scope>
    <source>
        <strain evidence="2">JCM 4784</strain>
    </source>
</reference>
<accession>A0A918ZDI4</accession>
<gene>
    <name evidence="2" type="ORF">GCM10018785_15690</name>
</gene>
<evidence type="ECO:0000256" key="1">
    <source>
        <dbReference type="SAM" id="MobiDB-lite"/>
    </source>
</evidence>
<sequence>MGAGEGAHELRVRGPDPAPGRLADSRRGRLAGLRRLEYTGPMRIQVKRTGGFGGIERHAEVDTTARPDAQEWHTLAERALATCRGTPPIGVPDGFSYEITVDGRTVYAADPGLTEDQRELITRVLKEGS</sequence>
<feature type="region of interest" description="Disordered" evidence="1">
    <location>
        <begin position="1"/>
        <end position="27"/>
    </location>
</feature>
<evidence type="ECO:0000313" key="2">
    <source>
        <dbReference type="EMBL" id="GHE46825.1"/>
    </source>
</evidence>
<dbReference type="Proteomes" id="UP000608024">
    <property type="component" value="Unassembled WGS sequence"/>
</dbReference>
<proteinExistence type="predicted"/>
<keyword evidence="3" id="KW-1185">Reference proteome</keyword>
<dbReference type="AlphaFoldDB" id="A0A918ZDI4"/>